<reference evidence="1 2" key="1">
    <citation type="journal article" date="2019" name="Emerg. Microbes Infect.">
        <title>Comprehensive subspecies identification of 175 nontuberculous mycobacteria species based on 7547 genomic profiles.</title>
        <authorList>
            <person name="Matsumoto Y."/>
            <person name="Kinjo T."/>
            <person name="Motooka D."/>
            <person name="Nabeya D."/>
            <person name="Jung N."/>
            <person name="Uechi K."/>
            <person name="Horii T."/>
            <person name="Iida T."/>
            <person name="Fujita J."/>
            <person name="Nakamura S."/>
        </authorList>
    </citation>
    <scope>NUCLEOTIDE SEQUENCE [LARGE SCALE GENOMIC DNA]</scope>
    <source>
        <strain evidence="1 2">JCM 6370</strain>
    </source>
</reference>
<gene>
    <name evidence="1" type="ORF">MPUL_00290</name>
</gene>
<dbReference type="EMBL" id="AP022599">
    <property type="protein sequence ID" value="BBY78871.1"/>
    <property type="molecule type" value="Genomic_DNA"/>
</dbReference>
<accession>A0A7I7UD82</accession>
<dbReference type="Proteomes" id="UP000467252">
    <property type="component" value="Chromosome"/>
</dbReference>
<dbReference type="AlphaFoldDB" id="A0A7I7UD82"/>
<protein>
    <recommendedName>
        <fullName evidence="3">Minor tail protein</fullName>
    </recommendedName>
</protein>
<organism evidence="1 2">
    <name type="scientific">Mycolicibacterium pulveris</name>
    <name type="common">Mycobacterium pulveris</name>
    <dbReference type="NCBI Taxonomy" id="36813"/>
    <lineage>
        <taxon>Bacteria</taxon>
        <taxon>Bacillati</taxon>
        <taxon>Actinomycetota</taxon>
        <taxon>Actinomycetes</taxon>
        <taxon>Mycobacteriales</taxon>
        <taxon>Mycobacteriaceae</taxon>
        <taxon>Mycolicibacterium</taxon>
    </lineage>
</organism>
<proteinExistence type="predicted"/>
<dbReference type="RefSeq" id="WP_197745768.1">
    <property type="nucleotide sequence ID" value="NZ_AP022599.1"/>
</dbReference>
<keyword evidence="2" id="KW-1185">Reference proteome</keyword>
<evidence type="ECO:0000313" key="1">
    <source>
        <dbReference type="EMBL" id="BBY78871.1"/>
    </source>
</evidence>
<name>A0A7I7UD82_MYCPV</name>
<evidence type="ECO:0008006" key="3">
    <source>
        <dbReference type="Google" id="ProtNLM"/>
    </source>
</evidence>
<sequence>MGAYRGWFALDGVEIANSSRVIAHLGADVPTDDTIFGGPQPDAYALVEDPPGSGLYVPAPPAGPEDADGLFGIGGMVGAGGLYLTESDGCEELIESGDFPGLFEIPASSVQVSEGLWTPPHGSRRYGPGLIEIDGTCWGPAAICAGCPVVDVDYDDAWPGLRDWLGDNAYRPELAPWYTTRQPESGEFGGVWVTRADGFDPTPVDRPIIQLAASGAAAGSNRDMPRTLSFEALLVGCTHAGVEFGLDWLACLLRAAAERDDSVLRYLSASPAHSGVDPDTLVRELHGVVLTKAPVVVQEFNTEKRRNQQATVYVVSWEMTTLSPYPYLPAVEVPVAWDEQTRQPVNYVHSPDCEKPESCIEIPVLFSTECVPEEIEVVTSPPPVCGGCMPVGEIDKYSFWVPTLDWPLRCRETAVTTIIRNLGEDALSLQAFWRECGSDVRCEESLWPLKVAGLAAGAELVLDGVTGRFWAIYKDRRHHVSGVVGTPSGAPWRPPVIDRQMCWELVVQTAANSEFDVHLTLRDREP</sequence>
<evidence type="ECO:0000313" key="2">
    <source>
        <dbReference type="Proteomes" id="UP000467252"/>
    </source>
</evidence>